<keyword evidence="2" id="KW-1185">Reference proteome</keyword>
<organism evidence="1 2">
    <name type="scientific">Ursus americanus</name>
    <name type="common">American black bear</name>
    <name type="synonym">Euarctos americanus</name>
    <dbReference type="NCBI Taxonomy" id="9643"/>
    <lineage>
        <taxon>Eukaryota</taxon>
        <taxon>Metazoa</taxon>
        <taxon>Chordata</taxon>
        <taxon>Craniata</taxon>
        <taxon>Vertebrata</taxon>
        <taxon>Euteleostomi</taxon>
        <taxon>Mammalia</taxon>
        <taxon>Eutheria</taxon>
        <taxon>Laurasiatheria</taxon>
        <taxon>Carnivora</taxon>
        <taxon>Caniformia</taxon>
        <taxon>Ursidae</taxon>
        <taxon>Ursus</taxon>
    </lineage>
</organism>
<proteinExistence type="predicted"/>
<dbReference type="GeneTree" id="ENSGT01050000246353"/>
<reference evidence="2" key="1">
    <citation type="submission" date="2016-06" db="EMBL/GenBank/DDBJ databases">
        <title>De novo assembly and RNA-Seq shows season-dependent expression and editing in black bear kidneys.</title>
        <authorList>
            <person name="Korstanje R."/>
            <person name="Srivastava A."/>
            <person name="Sarsani V.K."/>
            <person name="Sheehan S.M."/>
            <person name="Seger R.L."/>
            <person name="Barter M.E."/>
            <person name="Lindqvist C."/>
            <person name="Brody L.C."/>
            <person name="Mullikin J.C."/>
        </authorList>
    </citation>
    <scope>NUCLEOTIDE SEQUENCE [LARGE SCALE GENOMIC DNA]</scope>
</reference>
<dbReference type="Ensembl" id="ENSUAMT00000024583.1">
    <property type="protein sequence ID" value="ENSUAMP00000021988.1"/>
    <property type="gene ID" value="ENSUAMG00000017311.1"/>
</dbReference>
<dbReference type="AlphaFoldDB" id="A0A452RRM5"/>
<sequence length="62" mass="6557">MGKAGMEGLNLGDCRATPLVTSSGLFSDLRQNGNACALEISGEVAFRQGSKSPRQERCVRVS</sequence>
<evidence type="ECO:0000313" key="2">
    <source>
        <dbReference type="Proteomes" id="UP000291022"/>
    </source>
</evidence>
<reference evidence="1" key="2">
    <citation type="submission" date="2025-08" db="UniProtKB">
        <authorList>
            <consortium name="Ensembl"/>
        </authorList>
    </citation>
    <scope>IDENTIFICATION</scope>
</reference>
<protein>
    <submittedName>
        <fullName evidence="1">Uncharacterized protein</fullName>
    </submittedName>
</protein>
<dbReference type="OMA" id="TSPHCYL"/>
<reference evidence="1" key="3">
    <citation type="submission" date="2025-09" db="UniProtKB">
        <authorList>
            <consortium name="Ensembl"/>
        </authorList>
    </citation>
    <scope>IDENTIFICATION</scope>
</reference>
<accession>A0A452RRM5</accession>
<dbReference type="Proteomes" id="UP000291022">
    <property type="component" value="Unassembled WGS sequence"/>
</dbReference>
<name>A0A452RRM5_URSAM</name>
<evidence type="ECO:0000313" key="1">
    <source>
        <dbReference type="Ensembl" id="ENSUAMP00000021988.1"/>
    </source>
</evidence>